<protein>
    <recommendedName>
        <fullName evidence="2">Outer membrane lipoprotein BamD-like domain-containing protein</fullName>
    </recommendedName>
</protein>
<evidence type="ECO:0000313" key="1">
    <source>
        <dbReference type="EMBL" id="SVE59688.1"/>
    </source>
</evidence>
<accession>A0A383EUD7</accession>
<feature type="non-terminal residue" evidence="1">
    <location>
        <position position="1"/>
    </location>
</feature>
<evidence type="ECO:0008006" key="2">
    <source>
        <dbReference type="Google" id="ProtNLM"/>
    </source>
</evidence>
<dbReference type="Gene3D" id="1.25.40.10">
    <property type="entry name" value="Tetratricopeptide repeat domain"/>
    <property type="match status" value="1"/>
</dbReference>
<sequence length="51" mass="5528">HEPWRADALLGQALALEGKGDAAESTDKLRELIAQFPNSTAARKAKEKLNP</sequence>
<name>A0A383EUD7_9ZZZZ</name>
<organism evidence="1">
    <name type="scientific">marine metagenome</name>
    <dbReference type="NCBI Taxonomy" id="408172"/>
    <lineage>
        <taxon>unclassified sequences</taxon>
        <taxon>metagenomes</taxon>
        <taxon>ecological metagenomes</taxon>
    </lineage>
</organism>
<dbReference type="EMBL" id="UINC01228394">
    <property type="protein sequence ID" value="SVE59688.1"/>
    <property type="molecule type" value="Genomic_DNA"/>
</dbReference>
<reference evidence="1" key="1">
    <citation type="submission" date="2018-05" db="EMBL/GenBank/DDBJ databases">
        <authorList>
            <person name="Lanie J.A."/>
            <person name="Ng W.-L."/>
            <person name="Kazmierczak K.M."/>
            <person name="Andrzejewski T.M."/>
            <person name="Davidsen T.M."/>
            <person name="Wayne K.J."/>
            <person name="Tettelin H."/>
            <person name="Glass J.I."/>
            <person name="Rusch D."/>
            <person name="Podicherti R."/>
            <person name="Tsui H.-C.T."/>
            <person name="Winkler M.E."/>
        </authorList>
    </citation>
    <scope>NUCLEOTIDE SEQUENCE</scope>
</reference>
<dbReference type="AlphaFoldDB" id="A0A383EUD7"/>
<gene>
    <name evidence="1" type="ORF">METZ01_LOCUS512542</name>
</gene>
<dbReference type="InterPro" id="IPR011990">
    <property type="entry name" value="TPR-like_helical_dom_sf"/>
</dbReference>
<proteinExistence type="predicted"/>